<dbReference type="PANTHER" id="PTHR11124">
    <property type="entry name" value="VACUOLAR SORTING PROTEIN VPS29"/>
    <property type="match status" value="1"/>
</dbReference>
<dbReference type="Pfam" id="PF12850">
    <property type="entry name" value="Metallophos_2"/>
    <property type="match status" value="1"/>
</dbReference>
<accession>A0ABP3FRJ8</accession>
<reference evidence="5" key="1">
    <citation type="journal article" date="2019" name="Int. J. Syst. Evol. Microbiol.">
        <title>The Global Catalogue of Microorganisms (GCM) 10K type strain sequencing project: providing services to taxonomists for standard genome sequencing and annotation.</title>
        <authorList>
            <consortium name="The Broad Institute Genomics Platform"/>
            <consortium name="The Broad Institute Genome Sequencing Center for Infectious Disease"/>
            <person name="Wu L."/>
            <person name="Ma J."/>
        </authorList>
    </citation>
    <scope>NUCLEOTIDE SEQUENCE [LARGE SCALE GENOMIC DNA]</scope>
    <source>
        <strain evidence="5">JCM 9731</strain>
    </source>
</reference>
<dbReference type="EMBL" id="BAAADJ010000014">
    <property type="protein sequence ID" value="GAA0324101.1"/>
    <property type="molecule type" value="Genomic_DNA"/>
</dbReference>
<evidence type="ECO:0000313" key="5">
    <source>
        <dbReference type="Proteomes" id="UP001500782"/>
    </source>
</evidence>
<evidence type="ECO:0000259" key="3">
    <source>
        <dbReference type="Pfam" id="PF12850"/>
    </source>
</evidence>
<dbReference type="RefSeq" id="WP_343797512.1">
    <property type="nucleotide sequence ID" value="NZ_BAAADJ010000014.1"/>
</dbReference>
<comment type="caution">
    <text evidence="4">The sequence shown here is derived from an EMBL/GenBank/DDBJ whole genome shotgun (WGS) entry which is preliminary data.</text>
</comment>
<dbReference type="Gene3D" id="3.60.21.10">
    <property type="match status" value="1"/>
</dbReference>
<sequence>MKIGVISDTHMPKQAKQLPSHLLAGLNGVDLIIHAGDWTTLDVYHQLSSIAPVKGVYGNVDPSEIKESFQSQLLLTILGKKIGVTHGHLGKKKTTPERAMDAFTSTHVDIVLFGHSHIPYHEKIGNTILFNPGSPTDKRFQPRYSYGILTIENEVTINHIFYNDKN</sequence>
<dbReference type="InterPro" id="IPR029052">
    <property type="entry name" value="Metallo-depent_PP-like"/>
</dbReference>
<dbReference type="InterPro" id="IPR000979">
    <property type="entry name" value="Phosphodiesterase_MJ0936/Vps29"/>
</dbReference>
<dbReference type="CDD" id="cd00841">
    <property type="entry name" value="MPP_YfcE"/>
    <property type="match status" value="1"/>
</dbReference>
<comment type="cofactor">
    <cofactor evidence="2">
        <name>a divalent metal cation</name>
        <dbReference type="ChEBI" id="CHEBI:60240"/>
    </cofactor>
</comment>
<proteinExistence type="inferred from homology"/>
<comment type="similarity">
    <text evidence="1 2">Belongs to the metallophosphoesterase superfamily. YfcE family.</text>
</comment>
<name>A0ABP3FRJ8_9BACI</name>
<evidence type="ECO:0000313" key="4">
    <source>
        <dbReference type="EMBL" id="GAA0324101.1"/>
    </source>
</evidence>
<evidence type="ECO:0000256" key="2">
    <source>
        <dbReference type="RuleBase" id="RU362039"/>
    </source>
</evidence>
<dbReference type="EC" id="3.1.4.-" evidence="2"/>
<dbReference type="Proteomes" id="UP001500782">
    <property type="component" value="Unassembled WGS sequence"/>
</dbReference>
<gene>
    <name evidence="4" type="ORF">GCM10008967_13290</name>
</gene>
<organism evidence="4 5">
    <name type="scientific">Bacillus carboniphilus</name>
    <dbReference type="NCBI Taxonomy" id="86663"/>
    <lineage>
        <taxon>Bacteria</taxon>
        <taxon>Bacillati</taxon>
        <taxon>Bacillota</taxon>
        <taxon>Bacilli</taxon>
        <taxon>Bacillales</taxon>
        <taxon>Bacillaceae</taxon>
        <taxon>Bacillus</taxon>
    </lineage>
</organism>
<keyword evidence="5" id="KW-1185">Reference proteome</keyword>
<evidence type="ECO:0000256" key="1">
    <source>
        <dbReference type="ARBA" id="ARBA00008950"/>
    </source>
</evidence>
<protein>
    <recommendedName>
        <fullName evidence="2">Phosphoesterase</fullName>
        <ecNumber evidence="2">3.1.4.-</ecNumber>
    </recommendedName>
</protein>
<keyword evidence="2" id="KW-0479">Metal-binding</keyword>
<dbReference type="SUPFAM" id="SSF56300">
    <property type="entry name" value="Metallo-dependent phosphatases"/>
    <property type="match status" value="1"/>
</dbReference>
<feature type="domain" description="Calcineurin-like phosphoesterase" evidence="3">
    <location>
        <begin position="1"/>
        <end position="153"/>
    </location>
</feature>
<dbReference type="InterPro" id="IPR041802">
    <property type="entry name" value="MPP_YfcE"/>
</dbReference>
<dbReference type="NCBIfam" id="TIGR00040">
    <property type="entry name" value="yfcE"/>
    <property type="match status" value="1"/>
</dbReference>
<dbReference type="InterPro" id="IPR024654">
    <property type="entry name" value="Calcineurin-like_PHP_lpxH"/>
</dbReference>